<keyword evidence="1" id="KW-0732">Signal</keyword>
<name>A0A2T4JDP6_FUSBL</name>
<dbReference type="RefSeq" id="WP_107672025.1">
    <property type="nucleotide sequence ID" value="NZ_PZKE01000002.1"/>
</dbReference>
<keyword evidence="3" id="KW-1185">Reference proteome</keyword>
<evidence type="ECO:0000313" key="3">
    <source>
        <dbReference type="Proteomes" id="UP000241362"/>
    </source>
</evidence>
<feature type="chain" id="PRO_5015611726" evidence="1">
    <location>
        <begin position="20"/>
        <end position="272"/>
    </location>
</feature>
<protein>
    <submittedName>
        <fullName evidence="2">Uncharacterized protein</fullName>
    </submittedName>
</protein>
<comment type="caution">
    <text evidence="2">The sequence shown here is derived from an EMBL/GenBank/DDBJ whole genome shotgun (WGS) entry which is preliminary data.</text>
</comment>
<dbReference type="EMBL" id="PZKE01000002">
    <property type="protein sequence ID" value="PTE16016.1"/>
    <property type="molecule type" value="Genomic_DNA"/>
</dbReference>
<dbReference type="Proteomes" id="UP000241362">
    <property type="component" value="Unassembled WGS sequence"/>
</dbReference>
<organism evidence="2 3">
    <name type="scientific">Fuscovulum blasticum DSM 2131</name>
    <dbReference type="NCBI Taxonomy" id="1188250"/>
    <lineage>
        <taxon>Bacteria</taxon>
        <taxon>Pseudomonadati</taxon>
        <taxon>Pseudomonadota</taxon>
        <taxon>Alphaproteobacteria</taxon>
        <taxon>Rhodobacterales</taxon>
        <taxon>Paracoccaceae</taxon>
        <taxon>Pseudogemmobacter</taxon>
    </lineage>
</organism>
<reference evidence="2 3" key="1">
    <citation type="submission" date="2018-03" db="EMBL/GenBank/DDBJ databases">
        <title>Rhodobacter blasticus.</title>
        <authorList>
            <person name="Meyer T.E."/>
            <person name="Miller S."/>
            <person name="Lodha T."/>
            <person name="Gandham S."/>
            <person name="Chintalapati S."/>
            <person name="Chintalapati V.R."/>
        </authorList>
    </citation>
    <scope>NUCLEOTIDE SEQUENCE [LARGE SCALE GENOMIC DNA]</scope>
    <source>
        <strain evidence="2 3">DSM 2131</strain>
    </source>
</reference>
<proteinExistence type="predicted"/>
<accession>A0A2T4JDP6</accession>
<feature type="signal peptide" evidence="1">
    <location>
        <begin position="1"/>
        <end position="19"/>
    </location>
</feature>
<evidence type="ECO:0000313" key="2">
    <source>
        <dbReference type="EMBL" id="PTE16016.1"/>
    </source>
</evidence>
<evidence type="ECO:0000256" key="1">
    <source>
        <dbReference type="SAM" id="SignalP"/>
    </source>
</evidence>
<dbReference type="AlphaFoldDB" id="A0A2T4JDP6"/>
<gene>
    <name evidence="2" type="ORF">C5F44_02995</name>
</gene>
<sequence length="272" mass="28615">MPYRLAPLFALVLAGPALAQNADQILTVNGHSITVSDDGEGTDTLTVDDKVVHTDGDIFLDSPEKVGGETVISGVSGPGGNACNAAPFVLVLPQGGPARLDGPVETCNGLTLEVRPEALIWTGEATPSLPGEVWSWTPEHGFVAGKPESFASTATLDWDALPTLAEKHPVEALKIKPVEQELKSALGASWPQFADRISELGSGGLVDGNYLGEACLKFTCDEDYAGLYLDAAKRKVFAFWHVGDAKAPMVYPDDLSLWPEPALAALKAHTGG</sequence>